<reference evidence="2 3" key="1">
    <citation type="submission" date="2018-03" db="EMBL/GenBank/DDBJ databases">
        <title>Aerobic endospore-forming bacteria genome sequencing and assembly.</title>
        <authorList>
            <person name="Cavalcante D.A."/>
            <person name="Driks A."/>
            <person name="Putonti C."/>
            <person name="De-Souza M.T."/>
        </authorList>
    </citation>
    <scope>NUCLEOTIDE SEQUENCE [LARGE SCALE GENOMIC DNA]</scope>
    <source>
        <strain evidence="2 3">SDF0037</strain>
    </source>
</reference>
<feature type="transmembrane region" description="Helical" evidence="1">
    <location>
        <begin position="50"/>
        <end position="73"/>
    </location>
</feature>
<gene>
    <name evidence="2" type="ORF">C7Y47_24045</name>
</gene>
<dbReference type="RefSeq" id="WP_142511050.1">
    <property type="nucleotide sequence ID" value="NZ_SADV01000041.1"/>
</dbReference>
<feature type="transmembrane region" description="Helical" evidence="1">
    <location>
        <begin position="110"/>
        <end position="131"/>
    </location>
</feature>
<keyword evidence="1" id="KW-0812">Transmembrane</keyword>
<sequence length="170" mass="19857">MEKRSEKFKKINPKSIGKYYFLIGISIAFSIISSKWAITHNAVLSNVFEIYSPFEMILLIVGLILFIEGIYYYSKPKNMSFIIFLPYINIFAFIWYFYSFNNNNRLLAELDSFTLITFLFLIWISVFYELFKLCNAIKKIIKNSSNDSKDRLSIVITVIATIISAIALFK</sequence>
<comment type="caution">
    <text evidence="2">The sequence shown here is derived from an EMBL/GenBank/DDBJ whole genome shotgun (WGS) entry which is preliminary data.</text>
</comment>
<dbReference type="AlphaFoldDB" id="A0A544U7G1"/>
<keyword evidence="1" id="KW-0472">Membrane</keyword>
<dbReference type="EMBL" id="SADV01000041">
    <property type="protein sequence ID" value="TQR26861.1"/>
    <property type="molecule type" value="Genomic_DNA"/>
</dbReference>
<organism evidence="2 3">
    <name type="scientific">Lysinibacillus sphaericus</name>
    <name type="common">Bacillus sphaericus</name>
    <dbReference type="NCBI Taxonomy" id="1421"/>
    <lineage>
        <taxon>Bacteria</taxon>
        <taxon>Bacillati</taxon>
        <taxon>Bacillota</taxon>
        <taxon>Bacilli</taxon>
        <taxon>Bacillales</taxon>
        <taxon>Bacillaceae</taxon>
        <taxon>Lysinibacillus</taxon>
    </lineage>
</organism>
<proteinExistence type="predicted"/>
<feature type="transmembrane region" description="Helical" evidence="1">
    <location>
        <begin position="152"/>
        <end position="169"/>
    </location>
</feature>
<dbReference type="Proteomes" id="UP000317944">
    <property type="component" value="Unassembled WGS sequence"/>
</dbReference>
<keyword evidence="1" id="KW-1133">Transmembrane helix</keyword>
<evidence type="ECO:0000313" key="2">
    <source>
        <dbReference type="EMBL" id="TQR26861.1"/>
    </source>
</evidence>
<feature type="transmembrane region" description="Helical" evidence="1">
    <location>
        <begin position="20"/>
        <end position="38"/>
    </location>
</feature>
<feature type="transmembrane region" description="Helical" evidence="1">
    <location>
        <begin position="80"/>
        <end position="98"/>
    </location>
</feature>
<protein>
    <submittedName>
        <fullName evidence="2">Uncharacterized protein</fullName>
    </submittedName>
</protein>
<name>A0A544U7G1_LYSSH</name>
<evidence type="ECO:0000256" key="1">
    <source>
        <dbReference type="SAM" id="Phobius"/>
    </source>
</evidence>
<accession>A0A544U7G1</accession>
<evidence type="ECO:0000313" key="3">
    <source>
        <dbReference type="Proteomes" id="UP000317944"/>
    </source>
</evidence>